<dbReference type="EMBL" id="CP094534">
    <property type="protein sequence ID" value="UOE34594.1"/>
    <property type="molecule type" value="Genomic_DNA"/>
</dbReference>
<dbReference type="RefSeq" id="WP_243515789.1">
    <property type="nucleotide sequence ID" value="NZ_CP094534.1"/>
</dbReference>
<dbReference type="InterPro" id="IPR015943">
    <property type="entry name" value="WD40/YVTN_repeat-like_dom_sf"/>
</dbReference>
<proteinExistence type="predicted"/>
<dbReference type="Gene3D" id="2.130.10.10">
    <property type="entry name" value="YVTN repeat-like/Quinoprotein amine dehydrogenase"/>
    <property type="match status" value="1"/>
</dbReference>
<reference evidence="1 2" key="1">
    <citation type="submission" date="2022-03" db="EMBL/GenBank/DDBJ databases">
        <title>Hymenobactersp. isolated from the air.</title>
        <authorList>
            <person name="Won M."/>
            <person name="Kwon S.-W."/>
        </authorList>
    </citation>
    <scope>NUCLEOTIDE SEQUENCE [LARGE SCALE GENOMIC DNA]</scope>
    <source>
        <strain evidence="1 2">KACC 22596</strain>
    </source>
</reference>
<dbReference type="Pfam" id="PF07676">
    <property type="entry name" value="PD40"/>
    <property type="match status" value="1"/>
</dbReference>
<dbReference type="InterPro" id="IPR011042">
    <property type="entry name" value="6-blade_b-propeller_TolB-like"/>
</dbReference>
<dbReference type="SUPFAM" id="SSF82171">
    <property type="entry name" value="DPP6 N-terminal domain-like"/>
    <property type="match status" value="1"/>
</dbReference>
<organism evidence="1 2">
    <name type="scientific">Hymenobacter monticola</name>
    <dbReference type="NCBI Taxonomy" id="1705399"/>
    <lineage>
        <taxon>Bacteria</taxon>
        <taxon>Pseudomonadati</taxon>
        <taxon>Bacteroidota</taxon>
        <taxon>Cytophagia</taxon>
        <taxon>Cytophagales</taxon>
        <taxon>Hymenobacteraceae</taxon>
        <taxon>Hymenobacter</taxon>
    </lineage>
</organism>
<accession>A0ABY4B5Z0</accession>
<dbReference type="Gene3D" id="2.120.10.30">
    <property type="entry name" value="TolB, C-terminal domain"/>
    <property type="match status" value="1"/>
</dbReference>
<keyword evidence="2" id="KW-1185">Reference proteome</keyword>
<evidence type="ECO:0000313" key="1">
    <source>
        <dbReference type="EMBL" id="UOE34594.1"/>
    </source>
</evidence>
<dbReference type="InterPro" id="IPR011659">
    <property type="entry name" value="WD40"/>
</dbReference>
<protein>
    <submittedName>
        <fullName evidence="1">Uncharacterized protein</fullName>
    </submittedName>
</protein>
<dbReference type="Proteomes" id="UP000831390">
    <property type="component" value="Chromosome"/>
</dbReference>
<evidence type="ECO:0000313" key="2">
    <source>
        <dbReference type="Proteomes" id="UP000831390"/>
    </source>
</evidence>
<sequence length="358" mass="38214">MTALPAIVRAWGRWLAGPLGLAAGLAGCSLPDIPLPLPPPAAEPEAVDPPCVNIPNSASWLGYQSLIEGNALWYSGCFNPANADEAAVVAELPGLTGGAYGLYRLNLRTHQYQLLFDGVASKTATWSRTGWIAFLRGGELWKVKANGDSARQFTATNRSLNGIEDWSPDGSRILCWYRAASYAQTGLAIYSATGAFVRLLPDAGTRAFEGIGWSPDGQRLAYAGGPNSPASEPRLCLYSLATNQLDTLNVLPQGSAGLWGVQWLPNGREVAWAASTGVSVTDLTTRRTRQLRGSCPITSASAIPSHEFGRFDVSADGQRLLVARLDAALSSTTPNLLLERYSLETMSPQGNQIRKVTP</sequence>
<name>A0ABY4B5Z0_9BACT</name>
<gene>
    <name evidence="1" type="ORF">MTP16_02820</name>
</gene>